<dbReference type="EMBL" id="AYTS01000121">
    <property type="protein sequence ID" value="OOP55726.1"/>
    <property type="molecule type" value="Genomic_DNA"/>
</dbReference>
<dbReference type="Gene3D" id="1.20.850.10">
    <property type="entry name" value="Hydroxylamine Oxidoreductase, Chain A, domain 2"/>
    <property type="match status" value="1"/>
</dbReference>
<organism evidence="2 3">
    <name type="scientific">Candidatus Brocadia carolinensis</name>
    <dbReference type="NCBI Taxonomy" id="1004156"/>
    <lineage>
        <taxon>Bacteria</taxon>
        <taxon>Pseudomonadati</taxon>
        <taxon>Planctomycetota</taxon>
        <taxon>Candidatus Brocadiia</taxon>
        <taxon>Candidatus Brocadiales</taxon>
        <taxon>Candidatus Brocadiaceae</taxon>
        <taxon>Candidatus Brocadia</taxon>
    </lineage>
</organism>
<accession>A0A1V4ARL1</accession>
<protein>
    <submittedName>
        <fullName evidence="2">Uncharacterized protein</fullName>
    </submittedName>
</protein>
<keyword evidence="1" id="KW-0175">Coiled coil</keyword>
<evidence type="ECO:0000256" key="1">
    <source>
        <dbReference type="SAM" id="Coils"/>
    </source>
</evidence>
<dbReference type="AlphaFoldDB" id="A0A1V4ARL1"/>
<gene>
    <name evidence="2" type="ORF">AYP45_13050</name>
</gene>
<dbReference type="InterPro" id="IPR036280">
    <property type="entry name" value="Multihaem_cyt_sf"/>
</dbReference>
<dbReference type="SUPFAM" id="SSF48695">
    <property type="entry name" value="Multiheme cytochromes"/>
    <property type="match status" value="1"/>
</dbReference>
<evidence type="ECO:0000313" key="3">
    <source>
        <dbReference type="Proteomes" id="UP000189681"/>
    </source>
</evidence>
<reference evidence="2 3" key="1">
    <citation type="journal article" date="2017" name="Water Res.">
        <title>Discovery and metagenomic analysis of an anammox bacterial enrichment related to Candidatus "Brocadia caroliniensis" in a full-scale glycerol-fed nitritation-denitritation separate centrate treatment process.</title>
        <authorList>
            <person name="Park H."/>
            <person name="Brotto A.C."/>
            <person name="van Loosdrecht M.C."/>
            <person name="Chandran K."/>
        </authorList>
    </citation>
    <scope>NUCLEOTIDE SEQUENCE [LARGE SCALE GENOMIC DNA]</scope>
    <source>
        <strain evidence="2">26THWARD</strain>
    </source>
</reference>
<proteinExistence type="predicted"/>
<dbReference type="STRING" id="1004156.AYP45_13050"/>
<feature type="coiled-coil region" evidence="1">
    <location>
        <begin position="68"/>
        <end position="95"/>
    </location>
</feature>
<comment type="caution">
    <text evidence="2">The sequence shown here is derived from an EMBL/GenBank/DDBJ whole genome shotgun (WGS) entry which is preliminary data.</text>
</comment>
<dbReference type="Proteomes" id="UP000189681">
    <property type="component" value="Unassembled WGS sequence"/>
</dbReference>
<name>A0A1V4ARL1_9BACT</name>
<sequence>MNALTEDKILNPNSPFEHEVQWIFWELWHHEGRRARHGASMMGPDYTHWHGLYEVAKHYYMKFLPAVIKVAARKSEEMKSKYEQKIEELLNQEEHLWIKGLSEEEINVLKSAYKNRYDE</sequence>
<evidence type="ECO:0000313" key="2">
    <source>
        <dbReference type="EMBL" id="OOP55726.1"/>
    </source>
</evidence>